<organism evidence="1 2">
    <name type="scientific">candidate division KSB3 bacterium</name>
    <dbReference type="NCBI Taxonomy" id="2044937"/>
    <lineage>
        <taxon>Bacteria</taxon>
        <taxon>candidate division KSB3</taxon>
    </lineage>
</organism>
<proteinExistence type="predicted"/>
<dbReference type="Proteomes" id="UP000230821">
    <property type="component" value="Unassembled WGS sequence"/>
</dbReference>
<protein>
    <submittedName>
        <fullName evidence="1">Farnesyl-diphosphate synthase</fullName>
    </submittedName>
</protein>
<name>A0A2G6KHR5_9BACT</name>
<dbReference type="AlphaFoldDB" id="A0A2G6KHR5"/>
<sequence>GKTAGKDEASDKSTYPAVIGLDASRKEAARLTHKALKSLQIFRKKSQRLEQIARYLLEREY</sequence>
<gene>
    <name evidence="1" type="ORF">CSA56_05140</name>
</gene>
<dbReference type="SUPFAM" id="SSF48576">
    <property type="entry name" value="Terpenoid synthases"/>
    <property type="match status" value="1"/>
</dbReference>
<reference evidence="1 2" key="1">
    <citation type="submission" date="2017-10" db="EMBL/GenBank/DDBJ databases">
        <title>Novel microbial diversity and functional potential in the marine mammal oral microbiome.</title>
        <authorList>
            <person name="Dudek N.K."/>
            <person name="Sun C.L."/>
            <person name="Burstein D."/>
            <person name="Kantor R.S."/>
            <person name="Aliaga Goltsman D.S."/>
            <person name="Bik E.M."/>
            <person name="Thomas B.C."/>
            <person name="Banfield J.F."/>
            <person name="Relman D.A."/>
        </authorList>
    </citation>
    <scope>NUCLEOTIDE SEQUENCE [LARGE SCALE GENOMIC DNA]</scope>
    <source>
        <strain evidence="1">DOLJORAL78_47_16</strain>
    </source>
</reference>
<accession>A0A2G6KHR5</accession>
<dbReference type="EMBL" id="PDSK01000053">
    <property type="protein sequence ID" value="PIE35211.1"/>
    <property type="molecule type" value="Genomic_DNA"/>
</dbReference>
<evidence type="ECO:0000313" key="1">
    <source>
        <dbReference type="EMBL" id="PIE35211.1"/>
    </source>
</evidence>
<dbReference type="InterPro" id="IPR008949">
    <property type="entry name" value="Isoprenoid_synthase_dom_sf"/>
</dbReference>
<evidence type="ECO:0000313" key="2">
    <source>
        <dbReference type="Proteomes" id="UP000230821"/>
    </source>
</evidence>
<feature type="non-terminal residue" evidence="1">
    <location>
        <position position="1"/>
    </location>
</feature>
<dbReference type="Gene3D" id="1.10.600.10">
    <property type="entry name" value="Farnesyl Diphosphate Synthase"/>
    <property type="match status" value="1"/>
</dbReference>
<comment type="caution">
    <text evidence="1">The sequence shown here is derived from an EMBL/GenBank/DDBJ whole genome shotgun (WGS) entry which is preliminary data.</text>
</comment>